<protein>
    <submittedName>
        <fullName evidence="6">CobQ/CobB/MinD/ParA nucleotide binding domain-containing protein</fullName>
    </submittedName>
</protein>
<organism evidence="6 7">
    <name type="scientific">Actinomadura darangshiensis</name>
    <dbReference type="NCBI Taxonomy" id="705336"/>
    <lineage>
        <taxon>Bacteria</taxon>
        <taxon>Bacillati</taxon>
        <taxon>Actinomycetota</taxon>
        <taxon>Actinomycetes</taxon>
        <taxon>Streptosporangiales</taxon>
        <taxon>Thermomonosporaceae</taxon>
        <taxon>Actinomadura</taxon>
    </lineage>
</organism>
<comment type="caution">
    <text evidence="6">The sequence shown here is derived from an EMBL/GenBank/DDBJ whole genome shotgun (WGS) entry which is preliminary data.</text>
</comment>
<dbReference type="PANTHER" id="PTHR43384">
    <property type="entry name" value="SEPTUM SITE-DETERMINING PROTEIN MIND HOMOLOG, CHLOROPLASTIC-RELATED"/>
    <property type="match status" value="1"/>
</dbReference>
<keyword evidence="3" id="KW-0597">Phosphoprotein</keyword>
<evidence type="ECO:0000256" key="1">
    <source>
        <dbReference type="ARBA" id="ARBA00022741"/>
    </source>
</evidence>
<dbReference type="Pfam" id="PF13614">
    <property type="entry name" value="AAA_31"/>
    <property type="match status" value="1"/>
</dbReference>
<dbReference type="Gene3D" id="3.40.50.300">
    <property type="entry name" value="P-loop containing nucleotide triphosphate hydrolases"/>
    <property type="match status" value="1"/>
</dbReference>
<dbReference type="GO" id="GO:0005524">
    <property type="term" value="F:ATP binding"/>
    <property type="evidence" value="ECO:0007669"/>
    <property type="project" value="UniProtKB-KW"/>
</dbReference>
<dbReference type="InterPro" id="IPR027417">
    <property type="entry name" value="P-loop_NTPase"/>
</dbReference>
<accession>A0A4R5B1T0</accession>
<sequence length="524" mass="55648">MSVRILLGVTDPELVDALRTQLGELADVELAAVERSSNDVTGAVNSIPAIDVILVDQDIAGLPALDLIRDLTRRHPQLGLVLITTDQTAETYHQAMSVGARGVISREPALSELQNRIEAAADWARSVKRHIDPARASAAPDRSGRVVAVVGAKGGTGTTTLAVHLAGAALAARQTVCLVDMDLQKGDVPSYLDITHRRSIADLIGAADELDGSILADALYIHQDGLHTLLAPAEGERAEEVTAKAARQILAALRSRYDLVIVDCGAFLTDGSAMSIEIADRLLVTATPDLPSIRAVKRFAALCGRLNLRKPDDLSVVLVRQDRKNEVQPDFARKVLGLPMLKAGVPAVFRGLEEAANTGSPAAVDNAAFRRAIGQVALEAGVIDEGAVAAAGAGKGRARGDSGRGDAGVALTEFAGIFFMIVFLIVLCWEVVLIGLTSMYTGHAANEAARAVAVLGYQTPEARAEVRRRTAERVPGMMRPDDHLRIKIVNGYAEVSMDAPAMLASWHVPFELTARSKIVKEGRP</sequence>
<dbReference type="RefSeq" id="WP_132199500.1">
    <property type="nucleotide sequence ID" value="NZ_SMKY01000108.1"/>
</dbReference>
<keyword evidence="4" id="KW-1133">Transmembrane helix</keyword>
<dbReference type="InterPro" id="IPR001789">
    <property type="entry name" value="Sig_transdc_resp-reg_receiver"/>
</dbReference>
<dbReference type="SUPFAM" id="SSF52172">
    <property type="entry name" value="CheY-like"/>
    <property type="match status" value="1"/>
</dbReference>
<evidence type="ECO:0000256" key="3">
    <source>
        <dbReference type="PROSITE-ProRule" id="PRU00169"/>
    </source>
</evidence>
<dbReference type="Proteomes" id="UP000295578">
    <property type="component" value="Unassembled WGS sequence"/>
</dbReference>
<feature type="domain" description="Response regulatory" evidence="5">
    <location>
        <begin position="4"/>
        <end position="121"/>
    </location>
</feature>
<dbReference type="GO" id="GO:0005829">
    <property type="term" value="C:cytosol"/>
    <property type="evidence" value="ECO:0007669"/>
    <property type="project" value="TreeGrafter"/>
</dbReference>
<dbReference type="SUPFAM" id="SSF52540">
    <property type="entry name" value="P-loop containing nucleoside triphosphate hydrolases"/>
    <property type="match status" value="1"/>
</dbReference>
<evidence type="ECO:0000313" key="6">
    <source>
        <dbReference type="EMBL" id="TDD79591.1"/>
    </source>
</evidence>
<dbReference type="InterPro" id="IPR011006">
    <property type="entry name" value="CheY-like_superfamily"/>
</dbReference>
<dbReference type="AlphaFoldDB" id="A0A4R5B1T0"/>
<keyword evidence="2" id="KW-0067">ATP-binding</keyword>
<keyword evidence="7" id="KW-1185">Reference proteome</keyword>
<gene>
    <name evidence="6" type="ORF">E1293_22865</name>
</gene>
<evidence type="ECO:0000256" key="4">
    <source>
        <dbReference type="SAM" id="Phobius"/>
    </source>
</evidence>
<dbReference type="GO" id="GO:0000160">
    <property type="term" value="P:phosphorelay signal transduction system"/>
    <property type="evidence" value="ECO:0007669"/>
    <property type="project" value="InterPro"/>
</dbReference>
<dbReference type="InterPro" id="IPR025669">
    <property type="entry name" value="AAA_dom"/>
</dbReference>
<dbReference type="Pfam" id="PF00072">
    <property type="entry name" value="Response_reg"/>
    <property type="match status" value="1"/>
</dbReference>
<evidence type="ECO:0000313" key="7">
    <source>
        <dbReference type="Proteomes" id="UP000295578"/>
    </source>
</evidence>
<dbReference type="PROSITE" id="PS50110">
    <property type="entry name" value="RESPONSE_REGULATORY"/>
    <property type="match status" value="1"/>
</dbReference>
<name>A0A4R5B1T0_9ACTN</name>
<dbReference type="OrthoDB" id="144620at2"/>
<keyword evidence="4" id="KW-0812">Transmembrane</keyword>
<evidence type="ECO:0000256" key="2">
    <source>
        <dbReference type="ARBA" id="ARBA00022840"/>
    </source>
</evidence>
<keyword evidence="4" id="KW-0472">Membrane</keyword>
<dbReference type="PANTHER" id="PTHR43384:SF6">
    <property type="entry name" value="SEPTUM SITE-DETERMINING PROTEIN MIND HOMOLOG, CHLOROPLASTIC"/>
    <property type="match status" value="1"/>
</dbReference>
<feature type="modified residue" description="4-aspartylphosphate" evidence="3">
    <location>
        <position position="56"/>
    </location>
</feature>
<reference evidence="6 7" key="1">
    <citation type="submission" date="2019-03" db="EMBL/GenBank/DDBJ databases">
        <title>Draft genome sequences of novel Actinobacteria.</title>
        <authorList>
            <person name="Sahin N."/>
            <person name="Ay H."/>
            <person name="Saygin H."/>
        </authorList>
    </citation>
    <scope>NUCLEOTIDE SEQUENCE [LARGE SCALE GENOMIC DNA]</scope>
    <source>
        <strain evidence="6 7">DSM 45941</strain>
    </source>
</reference>
<proteinExistence type="predicted"/>
<keyword evidence="1" id="KW-0547">Nucleotide-binding</keyword>
<dbReference type="EMBL" id="SMKY01000108">
    <property type="protein sequence ID" value="TDD79591.1"/>
    <property type="molecule type" value="Genomic_DNA"/>
</dbReference>
<dbReference type="GO" id="GO:0009898">
    <property type="term" value="C:cytoplasmic side of plasma membrane"/>
    <property type="evidence" value="ECO:0007669"/>
    <property type="project" value="TreeGrafter"/>
</dbReference>
<dbReference type="GO" id="GO:0016887">
    <property type="term" value="F:ATP hydrolysis activity"/>
    <property type="evidence" value="ECO:0007669"/>
    <property type="project" value="TreeGrafter"/>
</dbReference>
<dbReference type="Gene3D" id="3.40.50.2300">
    <property type="match status" value="1"/>
</dbReference>
<dbReference type="GO" id="GO:0051782">
    <property type="term" value="P:negative regulation of cell division"/>
    <property type="evidence" value="ECO:0007669"/>
    <property type="project" value="TreeGrafter"/>
</dbReference>
<dbReference type="InterPro" id="IPR050625">
    <property type="entry name" value="ParA/MinD_ATPase"/>
</dbReference>
<evidence type="ECO:0000259" key="5">
    <source>
        <dbReference type="PROSITE" id="PS50110"/>
    </source>
</evidence>
<feature type="transmembrane region" description="Helical" evidence="4">
    <location>
        <begin position="414"/>
        <end position="436"/>
    </location>
</feature>